<reference evidence="1" key="2">
    <citation type="journal article" date="2017" name="Nat. Commun.">
        <title>Single-virus genomics reveals hidden cosmopolitan and abundant viruses.</title>
        <authorList>
            <person name="Martinez-Hernandez F."/>
            <person name="Fornas O."/>
            <person name="Lluesma Gomez M."/>
            <person name="Bolduc B."/>
            <person name="de la Cruz Pena M.J."/>
            <person name="Martinez J.M."/>
            <person name="Anton J."/>
            <person name="Gasol J.M."/>
            <person name="Rosselli R."/>
            <person name="Rodriguez-Valera F."/>
            <person name="Sullivan M.B."/>
            <person name="Acinas S.G."/>
            <person name="Martinez-Garcia M."/>
        </authorList>
    </citation>
    <scope>NUCLEOTIDE SEQUENCE</scope>
</reference>
<reference evidence="1" key="1">
    <citation type="submission" date="2016-10" db="EMBL/GenBank/DDBJ databases">
        <authorList>
            <person name="Varghese N."/>
        </authorList>
    </citation>
    <scope>NUCLEOTIDE SEQUENCE</scope>
</reference>
<name>A0A218MKY9_9VIRU</name>
<accession>A0A218MKY9</accession>
<sequence length="772" mass="79554">MPVDLRQISFYPLKRQFIVSDSEPGIEVVQSGSGAYLKCTDENNAVIFQVANDGLISSAAGQAEYSTLSSTDGYPITLIAQGANQDVRFMHTANSTANVMGFFDGVTKHFQIGGVHDATPDSRLHVIGATAGSVTAVTDTIITAENDDNAFISLLAPTSSGILFGDVADADIGRITYTHSNNALNLFVSASQQFTYTDGQLQFNKATNLRTSSGSLTLQPVSGAHLNLTLGGAGDLRVNTSQFYVDTSASRVGVNTATPSAGLEVVAAESATVPALMVQNSFDSASNQVAVFKGSNRGTAADNDSSYISYEMEDSAGNLVEVGRQVWQINDVTSNTKDSKFVWQVMVNNTLTDMLEISSSAAAVPTATFASGDAIFNDNVSIRLGTAGAEADLSSNGTDVKWEYAATADLLIGRASSPAPDGLVHIWAATAGSVQAPTDSLLTLEKDDNAYITFLAPTVSGINFGDAADNDVGSITYTHSSNTLNTTINAASQLNHTDGAFAFAKATTVSTSSGTLTINAFTAGGAIDFDNQNMTDVDIDSGAIDGITLGTNSAVTQAVIDDIDLNGKVITMTGSASDTAVFTVGTNGTLSIVTTDDAAAAANMQITADGTVDIDSAGVLTLDSGAAINLEPAAGSAILLDGTISIDGGAVTGVVSIFQTDVKIGEDDETKIDFETANTINFYVNNAKDLVLSENALTPGTSDGTALGTTSLMWSDLFLASGSVVNFNNGDVTLTHSANTLTLAGGTFAAVAITGPTIDASTDFTVENTVVT</sequence>
<dbReference type="EMBL" id="KY052807">
    <property type="protein sequence ID" value="ASE99937.1"/>
    <property type="molecule type" value="Genomic_DNA"/>
</dbReference>
<evidence type="ECO:0000313" key="1">
    <source>
        <dbReference type="EMBL" id="ASE99937.1"/>
    </source>
</evidence>
<organism evidence="1">
    <name type="scientific">uncultured virus</name>
    <dbReference type="NCBI Taxonomy" id="340016"/>
    <lineage>
        <taxon>Viruses</taxon>
        <taxon>environmental samples</taxon>
    </lineage>
</organism>
<protein>
    <submittedName>
        <fullName evidence="1">Uncharacterized protein</fullName>
    </submittedName>
</protein>
<proteinExistence type="predicted"/>